<name>A0A7S3HT83_9STRA</name>
<dbReference type="GO" id="GO:0005546">
    <property type="term" value="F:phosphatidylinositol-4,5-bisphosphate binding"/>
    <property type="evidence" value="ECO:0007669"/>
    <property type="project" value="InterPro"/>
</dbReference>
<dbReference type="SUPFAM" id="SSF74788">
    <property type="entry name" value="Cullin repeat-like"/>
    <property type="match status" value="1"/>
</dbReference>
<feature type="domain" description="Exocyst complex subunit Exo70 C-terminal" evidence="5">
    <location>
        <begin position="63"/>
        <end position="486"/>
    </location>
</feature>
<dbReference type="GO" id="GO:0006887">
    <property type="term" value="P:exocytosis"/>
    <property type="evidence" value="ECO:0007669"/>
    <property type="project" value="UniProtKB-KW"/>
</dbReference>
<protein>
    <recommendedName>
        <fullName evidence="4">Exocyst subunit Exo70 family protein</fullName>
    </recommendedName>
</protein>
<organism evidence="6">
    <name type="scientific">Spumella elongata</name>
    <dbReference type="NCBI Taxonomy" id="89044"/>
    <lineage>
        <taxon>Eukaryota</taxon>
        <taxon>Sar</taxon>
        <taxon>Stramenopiles</taxon>
        <taxon>Ochrophyta</taxon>
        <taxon>Chrysophyceae</taxon>
        <taxon>Chromulinales</taxon>
        <taxon>Chromulinaceae</taxon>
        <taxon>Spumella</taxon>
    </lineage>
</organism>
<dbReference type="InterPro" id="IPR016159">
    <property type="entry name" value="Cullin_repeat-like_dom_sf"/>
</dbReference>
<evidence type="ECO:0000259" key="5">
    <source>
        <dbReference type="Pfam" id="PF03081"/>
    </source>
</evidence>
<evidence type="ECO:0000256" key="3">
    <source>
        <dbReference type="ARBA" id="ARBA00022483"/>
    </source>
</evidence>
<evidence type="ECO:0000313" key="6">
    <source>
        <dbReference type="EMBL" id="CAE0304502.1"/>
    </source>
</evidence>
<keyword evidence="2 4" id="KW-0813">Transport</keyword>
<dbReference type="GO" id="GO:0000145">
    <property type="term" value="C:exocyst"/>
    <property type="evidence" value="ECO:0007669"/>
    <property type="project" value="InterPro"/>
</dbReference>
<comment type="function">
    <text evidence="4">Component of the exocyst complex.</text>
</comment>
<dbReference type="GO" id="GO:0015031">
    <property type="term" value="P:protein transport"/>
    <property type="evidence" value="ECO:0007669"/>
    <property type="project" value="UniProtKB-KW"/>
</dbReference>
<reference evidence="6" key="1">
    <citation type="submission" date="2021-01" db="EMBL/GenBank/DDBJ databases">
        <authorList>
            <person name="Corre E."/>
            <person name="Pelletier E."/>
            <person name="Niang G."/>
            <person name="Scheremetjew M."/>
            <person name="Finn R."/>
            <person name="Kale V."/>
            <person name="Holt S."/>
            <person name="Cochrane G."/>
            <person name="Meng A."/>
            <person name="Brown T."/>
            <person name="Cohen L."/>
        </authorList>
    </citation>
    <scope>NUCLEOTIDE SEQUENCE</scope>
    <source>
        <strain evidence="6">CCAP 955/1</strain>
    </source>
</reference>
<accession>A0A7S3HT83</accession>
<dbReference type="AlphaFoldDB" id="A0A7S3HT83"/>
<keyword evidence="3 4" id="KW-0268">Exocytosis</keyword>
<dbReference type="PANTHER" id="PTHR12542">
    <property type="entry name" value="EXOCYST COMPLEX PROTEIN EXO70"/>
    <property type="match status" value="1"/>
</dbReference>
<sequence length="492" mass="54985">MFEKNNHTAHFKVYQTVRIAKLKAELKAQETACAAQWTAAALDGPYEKGSHPFKEYFLLAYWLLRSELQLWGSTLPSNEESLHVFVAICEALIAELQRVLSPILSEEKMSKNNNPAVRKSKLVLVRLDVLETFNDRYEEFRDLCRPDVRHESAASMSLSTMRTAVVTACARSIEYMTSSGITEGFSTVENKADVASACDLHPAAGNIMYCCSEVQDYAAPYRRMRELSNAYYSSASAKQQLELPPVPPNSIPTDTDEFTTIVLDNLFAALEERAAKFDEKGRPPLKRGLSAKSHSLFEAEDKAAEEMILTARKHLFMANNLYSVSNHLREIIEKGEDSATAKKRAVPVAGVKGKAHRLATFAKKVETRLLAEQTAFCDVLLSALGMSPQEMAEFSSEYARDKSGQGRLLKAKFSTFNTGMDALLAQQGEWRVAAAGLRDRLAALMVSKIQSEYNAFYSTYSVVKFSKKHMDEYLKYPPAVVERHLTGFFGRA</sequence>
<dbReference type="InterPro" id="IPR004140">
    <property type="entry name" value="Exo70"/>
</dbReference>
<gene>
    <name evidence="6" type="ORF">SELO1098_LOCUS33373</name>
</gene>
<evidence type="ECO:0000256" key="4">
    <source>
        <dbReference type="RuleBase" id="RU365026"/>
    </source>
</evidence>
<evidence type="ECO:0000256" key="2">
    <source>
        <dbReference type="ARBA" id="ARBA00022448"/>
    </source>
</evidence>
<comment type="similarity">
    <text evidence="1 4">Belongs to the EXO70 family.</text>
</comment>
<dbReference type="PANTHER" id="PTHR12542:SF41">
    <property type="entry name" value="EXOCYST COMPLEX COMPONENT 7"/>
    <property type="match status" value="1"/>
</dbReference>
<dbReference type="EMBL" id="HBIC01064933">
    <property type="protein sequence ID" value="CAE0304502.1"/>
    <property type="molecule type" value="Transcribed_RNA"/>
</dbReference>
<keyword evidence="4" id="KW-0653">Protein transport</keyword>
<dbReference type="Gene3D" id="1.20.1280.170">
    <property type="entry name" value="Exocyst complex component Exo70"/>
    <property type="match status" value="1"/>
</dbReference>
<proteinExistence type="inferred from homology"/>
<dbReference type="Pfam" id="PF03081">
    <property type="entry name" value="Exo70_C"/>
    <property type="match status" value="1"/>
</dbReference>
<dbReference type="InterPro" id="IPR046364">
    <property type="entry name" value="Exo70_C"/>
</dbReference>
<evidence type="ECO:0000256" key="1">
    <source>
        <dbReference type="ARBA" id="ARBA00006756"/>
    </source>
</evidence>